<comment type="caution">
    <text evidence="5">The sequence shown here is derived from an EMBL/GenBank/DDBJ whole genome shotgun (WGS) entry which is preliminary data.</text>
</comment>
<proteinExistence type="predicted"/>
<name>A0A8T0CEP5_CORYI</name>
<feature type="region of interest" description="Disordered" evidence="3">
    <location>
        <begin position="1"/>
        <end position="70"/>
    </location>
</feature>
<reference evidence="5" key="1">
    <citation type="submission" date="2020-05" db="EMBL/GenBank/DDBJ databases">
        <title>WGS assembly of Corymbia citriodora subspecies variegata.</title>
        <authorList>
            <person name="Barry K."/>
            <person name="Hundley H."/>
            <person name="Shu S."/>
            <person name="Jenkins J."/>
            <person name="Grimwood J."/>
            <person name="Baten A."/>
        </authorList>
    </citation>
    <scope>NUCLEOTIDE SEQUENCE</scope>
    <source>
        <strain evidence="5">CV2-018</strain>
    </source>
</reference>
<dbReference type="Gramene" id="rna-gnl|WGS:JABURB|Cocit.L0231.1">
    <property type="protein sequence ID" value="cds-KAF7845871.1"/>
    <property type="gene ID" value="gene-BT93_L0231"/>
</dbReference>
<dbReference type="OrthoDB" id="30840at2759"/>
<dbReference type="GO" id="GO:0005737">
    <property type="term" value="C:cytoplasm"/>
    <property type="evidence" value="ECO:0007669"/>
    <property type="project" value="TreeGrafter"/>
</dbReference>
<protein>
    <recommendedName>
        <fullName evidence="4">N-acetyltransferase domain-containing protein</fullName>
    </recommendedName>
</protein>
<evidence type="ECO:0000256" key="3">
    <source>
        <dbReference type="SAM" id="MobiDB-lite"/>
    </source>
</evidence>
<dbReference type="InterPro" id="IPR016181">
    <property type="entry name" value="Acyl_CoA_acyltransferase"/>
</dbReference>
<evidence type="ECO:0000313" key="5">
    <source>
        <dbReference type="EMBL" id="KAF7845871.1"/>
    </source>
</evidence>
<dbReference type="AlphaFoldDB" id="A0A8T0CEP5"/>
<evidence type="ECO:0000256" key="2">
    <source>
        <dbReference type="ARBA" id="ARBA00023315"/>
    </source>
</evidence>
<dbReference type="GO" id="GO:0004059">
    <property type="term" value="F:aralkylamine N-acetyltransferase activity"/>
    <property type="evidence" value="ECO:0007669"/>
    <property type="project" value="TreeGrafter"/>
</dbReference>
<dbReference type="Pfam" id="PF13673">
    <property type="entry name" value="Acetyltransf_10"/>
    <property type="match status" value="1"/>
</dbReference>
<dbReference type="Gene3D" id="3.40.630.30">
    <property type="match status" value="1"/>
</dbReference>
<evidence type="ECO:0000313" key="6">
    <source>
        <dbReference type="Proteomes" id="UP000806378"/>
    </source>
</evidence>
<dbReference type="PANTHER" id="PTHR10908">
    <property type="entry name" value="SEROTONIN N-ACETYLTRANSFERASE"/>
    <property type="match status" value="1"/>
</dbReference>
<sequence length="296" mass="32510">MPRDLFEGRPAMGAEDDDTHPDHDDILNGMPELGRSARVHPSYPSEHVEELDPDDSSGYSTPDEETKDKIAKDMERQDALSEMKPYPKGLTISDVESCVKLEDATFPLQERCSREKFEYRFTKCQLSLGMYTSATEDDSESQASSAPTIDTAQIVYSGAPERKLVLLAHCVVTKTTNSTIMDADMALPPDWEESGTLAHSPDPSLGHKEEGRTVCIHSLAVLPAYQGRGLGTMLMKAYIQRIEQSGAADRIALLAHDELVNFYAKLGFEVKGPSKATFGGGGWVDMVLELKNQPLG</sequence>
<dbReference type="CDD" id="cd04301">
    <property type="entry name" value="NAT_SF"/>
    <property type="match status" value="1"/>
</dbReference>
<dbReference type="EMBL" id="MU098672">
    <property type="protein sequence ID" value="KAF7845871.1"/>
    <property type="molecule type" value="Genomic_DNA"/>
</dbReference>
<dbReference type="InterPro" id="IPR000182">
    <property type="entry name" value="GNAT_dom"/>
</dbReference>
<keyword evidence="6" id="KW-1185">Reference proteome</keyword>
<organism evidence="5 6">
    <name type="scientific">Corymbia citriodora subsp. variegata</name>
    <dbReference type="NCBI Taxonomy" id="360336"/>
    <lineage>
        <taxon>Eukaryota</taxon>
        <taxon>Viridiplantae</taxon>
        <taxon>Streptophyta</taxon>
        <taxon>Embryophyta</taxon>
        <taxon>Tracheophyta</taxon>
        <taxon>Spermatophyta</taxon>
        <taxon>Magnoliopsida</taxon>
        <taxon>eudicotyledons</taxon>
        <taxon>Gunneridae</taxon>
        <taxon>Pentapetalae</taxon>
        <taxon>rosids</taxon>
        <taxon>malvids</taxon>
        <taxon>Myrtales</taxon>
        <taxon>Myrtaceae</taxon>
        <taxon>Myrtoideae</taxon>
        <taxon>Eucalypteae</taxon>
        <taxon>Corymbia</taxon>
    </lineage>
</organism>
<dbReference type="SUPFAM" id="SSF55729">
    <property type="entry name" value="Acyl-CoA N-acyltransferases (Nat)"/>
    <property type="match status" value="1"/>
</dbReference>
<accession>A0A8T0CEP5</accession>
<evidence type="ECO:0000259" key="4">
    <source>
        <dbReference type="PROSITE" id="PS51186"/>
    </source>
</evidence>
<keyword evidence="2" id="KW-0012">Acyltransferase</keyword>
<dbReference type="PROSITE" id="PS51186">
    <property type="entry name" value="GNAT"/>
    <property type="match status" value="1"/>
</dbReference>
<dbReference type="InterPro" id="IPR051635">
    <property type="entry name" value="SNAT-like"/>
</dbReference>
<dbReference type="Proteomes" id="UP000806378">
    <property type="component" value="Unassembled WGS sequence"/>
</dbReference>
<evidence type="ECO:0000256" key="1">
    <source>
        <dbReference type="ARBA" id="ARBA00022679"/>
    </source>
</evidence>
<keyword evidence="1" id="KW-0808">Transferase</keyword>
<gene>
    <name evidence="5" type="ORF">BT93_L0231</name>
</gene>
<dbReference type="PANTHER" id="PTHR10908:SF0">
    <property type="entry name" value="SEROTONIN N-ACETYLTRANSFERASE"/>
    <property type="match status" value="1"/>
</dbReference>
<feature type="domain" description="N-acetyltransferase" evidence="4">
    <location>
        <begin position="133"/>
        <end position="291"/>
    </location>
</feature>